<dbReference type="KEGG" id="nvn:NVIE_009590"/>
<organism evidence="2 3">
    <name type="scientific">Nitrososphaera viennensis EN76</name>
    <dbReference type="NCBI Taxonomy" id="926571"/>
    <lineage>
        <taxon>Archaea</taxon>
        <taxon>Nitrososphaerota</taxon>
        <taxon>Nitrososphaeria</taxon>
        <taxon>Nitrososphaerales</taxon>
        <taxon>Nitrososphaeraceae</taxon>
        <taxon>Nitrososphaera</taxon>
    </lineage>
</organism>
<evidence type="ECO:0000313" key="2">
    <source>
        <dbReference type="EMBL" id="AIC15186.1"/>
    </source>
</evidence>
<dbReference type="Proteomes" id="UP000027093">
    <property type="component" value="Chromosome"/>
</dbReference>
<dbReference type="AlphaFoldDB" id="A0A060HNP3"/>
<evidence type="ECO:0000259" key="1">
    <source>
        <dbReference type="Pfam" id="PF20586"/>
    </source>
</evidence>
<keyword evidence="3" id="KW-1185">Reference proteome</keyword>
<dbReference type="InterPro" id="IPR046738">
    <property type="entry name" value="DUF6788"/>
</dbReference>
<dbReference type="HOGENOM" id="CLU_2044484_0_0_2"/>
<dbReference type="Pfam" id="PF20586">
    <property type="entry name" value="DUF6788"/>
    <property type="match status" value="1"/>
</dbReference>
<accession>A0A060HNP3</accession>
<dbReference type="EMBL" id="CP007536">
    <property type="protein sequence ID" value="AIC15186.1"/>
    <property type="molecule type" value="Genomic_DNA"/>
</dbReference>
<evidence type="ECO:0000313" key="3">
    <source>
        <dbReference type="Proteomes" id="UP000027093"/>
    </source>
</evidence>
<reference evidence="2 3" key="1">
    <citation type="journal article" date="2014" name="Int. J. Syst. Evol. Microbiol.">
        <title>Nitrososphaera viennensis gen. nov., sp. nov., an aerobic and mesophilic, ammonia-oxidizing archaeon from soil and a member of the archaeal phylum Thaumarchaeota.</title>
        <authorList>
            <person name="Stieglmeier M."/>
            <person name="Klingl A."/>
            <person name="Alves R.J."/>
            <person name="Rittmann S.K."/>
            <person name="Melcher M."/>
            <person name="Leisch N."/>
            <person name="Schleper C."/>
        </authorList>
    </citation>
    <scope>NUCLEOTIDE SEQUENCE [LARGE SCALE GENOMIC DNA]</scope>
    <source>
        <strain evidence="2">EN76</strain>
    </source>
</reference>
<proteinExistence type="predicted"/>
<protein>
    <recommendedName>
        <fullName evidence="1">DUF6788 domain-containing protein</fullName>
    </recommendedName>
</protein>
<feature type="domain" description="DUF6788" evidence="1">
    <location>
        <begin position="18"/>
        <end position="88"/>
    </location>
</feature>
<gene>
    <name evidence="2" type="ORF">NVIE_009590</name>
</gene>
<sequence length="131" mass="15208">MDSLCSQLGRMIKEEKVLAEQIKQVQKEVDELSVQYGGSIQVRFIRCGSPNCYCARTKKGHGPYYYLERRVSARKVEMIYLGKEKADVNHYNNYHCKMSNLKKRLRAMKKKHQQLCGAITGITQLVKTDFE</sequence>
<name>A0A060HNP3_9ARCH</name>